<evidence type="ECO:0000313" key="6">
    <source>
        <dbReference type="EnsemblMetazoa" id="AATE007910-PA.1"/>
    </source>
</evidence>
<evidence type="ECO:0000256" key="4">
    <source>
        <dbReference type="ARBA" id="ARBA00023315"/>
    </source>
</evidence>
<feature type="domain" description="Phospholipid/glycerol acyltransferase" evidence="5">
    <location>
        <begin position="110"/>
        <end position="227"/>
    </location>
</feature>
<dbReference type="STRING" id="41427.A0A182IYG6"/>
<sequence>MVMECFMCSVVSVIKWYLYACVVCFGIFVLLTVFSKLGQRGNKFKYYSKYGMIYFATQSFTTLFAPFALLRPRNIDNCRIITMVVARCSKILGITWELRNAQILRQAKGAIVLTNHQSSMDILGMMILWDLLKNVVPIAKLELLFLFPFGPSAWLSGVQYINRKNRPSAMKAFDRCKRMMTKDGAKMYIYPEGTRYPERGMLPFKKGAFHTAIEAQVPIIPVVFTHMYFIEAKKHIFDDGHVIVDTLDPIPTKGLTKNDLDQLIERTRSAMLARYDELNREIDAALKDPRWVALDRPRVTVYEGKKTN</sequence>
<dbReference type="AlphaFoldDB" id="A0A182IYG6"/>
<dbReference type="CDD" id="cd07989">
    <property type="entry name" value="LPLAT_AGPAT-like"/>
    <property type="match status" value="1"/>
</dbReference>
<dbReference type="SMART" id="SM00563">
    <property type="entry name" value="PlsC"/>
    <property type="match status" value="1"/>
</dbReference>
<dbReference type="EC" id="2.3.1.51" evidence="2"/>
<accession>A0A182IYG6</accession>
<dbReference type="GO" id="GO:0005783">
    <property type="term" value="C:endoplasmic reticulum"/>
    <property type="evidence" value="ECO:0007669"/>
    <property type="project" value="TreeGrafter"/>
</dbReference>
<dbReference type="SUPFAM" id="SSF69593">
    <property type="entry name" value="Glycerol-3-phosphate (1)-acyltransferase"/>
    <property type="match status" value="1"/>
</dbReference>
<dbReference type="InterPro" id="IPR002123">
    <property type="entry name" value="Plipid/glycerol_acylTrfase"/>
</dbReference>
<name>A0A182IYG6_ANOAO</name>
<dbReference type="GO" id="GO:0003841">
    <property type="term" value="F:1-acylglycerol-3-phosphate O-acyltransferase activity"/>
    <property type="evidence" value="ECO:0007669"/>
    <property type="project" value="UniProtKB-EC"/>
</dbReference>
<keyword evidence="3" id="KW-0808">Transferase</keyword>
<dbReference type="EnsemblMetazoa" id="AATE007910-RA">
    <property type="protein sequence ID" value="AATE007910-PA.1"/>
    <property type="gene ID" value="AATE007910"/>
</dbReference>
<evidence type="ECO:0000256" key="3">
    <source>
        <dbReference type="ARBA" id="ARBA00022679"/>
    </source>
</evidence>
<dbReference type="VEuPathDB" id="VectorBase:AATE007910"/>
<comment type="pathway">
    <text evidence="1">Phospholipid metabolism; CDP-diacylglycerol biosynthesis; CDP-diacylglycerol from sn-glycerol 3-phosphate: step 2/3.</text>
</comment>
<dbReference type="PANTHER" id="PTHR10434">
    <property type="entry name" value="1-ACYL-SN-GLYCEROL-3-PHOSPHATE ACYLTRANSFERASE"/>
    <property type="match status" value="1"/>
</dbReference>
<dbReference type="Pfam" id="PF01553">
    <property type="entry name" value="Acyltransferase"/>
    <property type="match status" value="1"/>
</dbReference>
<evidence type="ECO:0000256" key="1">
    <source>
        <dbReference type="ARBA" id="ARBA00004728"/>
    </source>
</evidence>
<evidence type="ECO:0000256" key="2">
    <source>
        <dbReference type="ARBA" id="ARBA00013211"/>
    </source>
</evidence>
<keyword evidence="4" id="KW-0012">Acyltransferase</keyword>
<dbReference type="PANTHER" id="PTHR10434:SF53">
    <property type="entry name" value="1-ACYL-SN-GLYCEROL-3-PHOSPHATE ACYLTRANSFERASE"/>
    <property type="match status" value="1"/>
</dbReference>
<proteinExistence type="predicted"/>
<organism evidence="6">
    <name type="scientific">Anopheles atroparvus</name>
    <name type="common">European mosquito</name>
    <dbReference type="NCBI Taxonomy" id="41427"/>
    <lineage>
        <taxon>Eukaryota</taxon>
        <taxon>Metazoa</taxon>
        <taxon>Ecdysozoa</taxon>
        <taxon>Arthropoda</taxon>
        <taxon>Hexapoda</taxon>
        <taxon>Insecta</taxon>
        <taxon>Pterygota</taxon>
        <taxon>Neoptera</taxon>
        <taxon>Endopterygota</taxon>
        <taxon>Diptera</taxon>
        <taxon>Nematocera</taxon>
        <taxon>Culicoidea</taxon>
        <taxon>Culicidae</taxon>
        <taxon>Anophelinae</taxon>
        <taxon>Anopheles</taxon>
    </lineage>
</organism>
<reference evidence="6" key="1">
    <citation type="submission" date="2022-08" db="UniProtKB">
        <authorList>
            <consortium name="EnsemblMetazoa"/>
        </authorList>
    </citation>
    <scope>IDENTIFICATION</scope>
    <source>
        <strain evidence="6">EBRO</strain>
    </source>
</reference>
<evidence type="ECO:0000259" key="5">
    <source>
        <dbReference type="SMART" id="SM00563"/>
    </source>
</evidence>
<protein>
    <recommendedName>
        <fullName evidence="2">1-acylglycerol-3-phosphate O-acyltransferase</fullName>
        <ecNumber evidence="2">2.3.1.51</ecNumber>
    </recommendedName>
</protein>
<dbReference type="GO" id="GO:0006654">
    <property type="term" value="P:phosphatidic acid biosynthetic process"/>
    <property type="evidence" value="ECO:0007669"/>
    <property type="project" value="TreeGrafter"/>
</dbReference>